<keyword evidence="3" id="KW-1185">Reference proteome</keyword>
<evidence type="ECO:0000313" key="3">
    <source>
        <dbReference type="Proteomes" id="UP000644756"/>
    </source>
</evidence>
<keyword evidence="1" id="KW-1133">Transmembrane helix</keyword>
<reference evidence="2" key="1">
    <citation type="journal article" date="2014" name="Int. J. Syst. Evol. Microbiol.">
        <title>Complete genome sequence of Corynebacterium casei LMG S-19264T (=DSM 44701T), isolated from a smear-ripened cheese.</title>
        <authorList>
            <consortium name="US DOE Joint Genome Institute (JGI-PGF)"/>
            <person name="Walter F."/>
            <person name="Albersmeier A."/>
            <person name="Kalinowski J."/>
            <person name="Ruckert C."/>
        </authorList>
    </citation>
    <scope>NUCLEOTIDE SEQUENCE</scope>
    <source>
        <strain evidence="2">CGMCC 1.12987</strain>
    </source>
</reference>
<proteinExistence type="predicted"/>
<reference evidence="2" key="2">
    <citation type="submission" date="2020-09" db="EMBL/GenBank/DDBJ databases">
        <authorList>
            <person name="Sun Q."/>
            <person name="Zhou Y."/>
        </authorList>
    </citation>
    <scope>NUCLEOTIDE SEQUENCE</scope>
    <source>
        <strain evidence="2">CGMCC 1.12987</strain>
    </source>
</reference>
<dbReference type="EMBL" id="BMGR01000019">
    <property type="protein sequence ID" value="GGG23365.1"/>
    <property type="molecule type" value="Genomic_DNA"/>
</dbReference>
<name>A0A917G5Y2_9BACL</name>
<feature type="transmembrane region" description="Helical" evidence="1">
    <location>
        <begin position="69"/>
        <end position="95"/>
    </location>
</feature>
<keyword evidence="1" id="KW-0472">Membrane</keyword>
<keyword evidence="1" id="KW-0812">Transmembrane</keyword>
<gene>
    <name evidence="2" type="ORF">GCM10010916_44930</name>
</gene>
<evidence type="ECO:0000256" key="1">
    <source>
        <dbReference type="SAM" id="Phobius"/>
    </source>
</evidence>
<accession>A0A917G5Y2</accession>
<evidence type="ECO:0000313" key="2">
    <source>
        <dbReference type="EMBL" id="GGG23365.1"/>
    </source>
</evidence>
<dbReference type="Proteomes" id="UP000644756">
    <property type="component" value="Unassembled WGS sequence"/>
</dbReference>
<organism evidence="2 3">
    <name type="scientific">Paenibacillus abyssi</name>
    <dbReference type="NCBI Taxonomy" id="1340531"/>
    <lineage>
        <taxon>Bacteria</taxon>
        <taxon>Bacillati</taxon>
        <taxon>Bacillota</taxon>
        <taxon>Bacilli</taxon>
        <taxon>Bacillales</taxon>
        <taxon>Paenibacillaceae</taxon>
        <taxon>Paenibacillus</taxon>
    </lineage>
</organism>
<dbReference type="AlphaFoldDB" id="A0A917G5Y2"/>
<comment type="caution">
    <text evidence="2">The sequence shown here is derived from an EMBL/GenBank/DDBJ whole genome shotgun (WGS) entry which is preliminary data.</text>
</comment>
<protein>
    <submittedName>
        <fullName evidence="2">Uncharacterized protein</fullName>
    </submittedName>
</protein>
<sequence length="124" mass="14293">MHSNRPMKRWLKKTLVVLLLILFVCVPLMPVSTNGPIIQAPHMLDKAERTDMLGIRQAVIAHTHWSYTLLIPIIILSLLLCYLLTIHSVFFRMFIPARLKSLFLMPIKFTSMFVAKVDNASYAR</sequence>